<sequence>MIFQKKGSKALIMAVSAVMSLMCAEVFSADAELLASSENETLSYDDNVSDGIQTVTDEVMDTASVSTCHGSVIPSYIPDTGYRDILSYSIPVKINGLHNHNLLESESKIPVPQGVYTVCVDSDHDLKCEGEVTAGVTDSLGYYILAWSDITVNPDVLDNGYIIAYSTSGLTEEFFRYPVSELGFRYSTEAEIQYDSLYLNSLSNIQTLIGRQNFNRILGMVSSTDFSVMNPEEDNVYRTIMYSFDESGLGSREIYTKDSNDLSLMVNSEYNRVASKVNDHEMDNIVSLIISNIDGSEY</sequence>
<evidence type="ECO:0000313" key="2">
    <source>
        <dbReference type="EMBL" id="SFP33692.1"/>
    </source>
</evidence>
<feature type="chain" id="PRO_5024813508" evidence="1">
    <location>
        <begin position="25"/>
        <end position="298"/>
    </location>
</feature>
<dbReference type="AlphaFoldDB" id="A0A662ZGY3"/>
<evidence type="ECO:0000256" key="1">
    <source>
        <dbReference type="SAM" id="SignalP"/>
    </source>
</evidence>
<dbReference type="RefSeq" id="WP_093141792.1">
    <property type="nucleotide sequence ID" value="NZ_FOXF01000016.1"/>
</dbReference>
<keyword evidence="3" id="KW-1185">Reference proteome</keyword>
<protein>
    <submittedName>
        <fullName evidence="2">Uncharacterized protein</fullName>
    </submittedName>
</protein>
<dbReference type="Proteomes" id="UP000243745">
    <property type="component" value="Unassembled WGS sequence"/>
</dbReference>
<dbReference type="EMBL" id="FOXF01000016">
    <property type="protein sequence ID" value="SFP33692.1"/>
    <property type="molecule type" value="Genomic_DNA"/>
</dbReference>
<evidence type="ECO:0000313" key="3">
    <source>
        <dbReference type="Proteomes" id="UP000243745"/>
    </source>
</evidence>
<feature type="signal peptide" evidence="1">
    <location>
        <begin position="1"/>
        <end position="24"/>
    </location>
</feature>
<organism evidence="2 3">
    <name type="scientific">Ruminobacter amylophilus</name>
    <dbReference type="NCBI Taxonomy" id="867"/>
    <lineage>
        <taxon>Bacteria</taxon>
        <taxon>Pseudomonadati</taxon>
        <taxon>Pseudomonadota</taxon>
        <taxon>Gammaproteobacteria</taxon>
        <taxon>Aeromonadales</taxon>
        <taxon>Succinivibrionaceae</taxon>
        <taxon>Ruminobacter</taxon>
    </lineage>
</organism>
<reference evidence="2 3" key="1">
    <citation type="submission" date="2016-10" db="EMBL/GenBank/DDBJ databases">
        <authorList>
            <person name="Varghese N."/>
            <person name="Submissions S."/>
        </authorList>
    </citation>
    <scope>NUCLEOTIDE SEQUENCE [LARGE SCALE GENOMIC DNA]</scope>
    <source>
        <strain evidence="2 3">DSM 1361</strain>
    </source>
</reference>
<keyword evidence="1" id="KW-0732">Signal</keyword>
<accession>A0A662ZGY3</accession>
<name>A0A662ZGY3_9GAMM</name>
<proteinExistence type="predicted"/>
<gene>
    <name evidence="2" type="ORF">SAMN02910344_01130</name>
</gene>